<evidence type="ECO:0000259" key="6">
    <source>
        <dbReference type="SMART" id="SM00739"/>
    </source>
</evidence>
<dbReference type="OrthoDB" id="311385at2759"/>
<feature type="domain" description="KOW" evidence="6">
    <location>
        <begin position="141"/>
        <end position="168"/>
    </location>
</feature>
<keyword evidence="4" id="KW-0539">Nucleus</keyword>
<feature type="region of interest" description="Disordered" evidence="5">
    <location>
        <begin position="1"/>
        <end position="41"/>
    </location>
</feature>
<keyword evidence="3" id="KW-0804">Transcription</keyword>
<protein>
    <recommendedName>
        <fullName evidence="6">KOW domain-containing protein</fullName>
    </recommendedName>
</protein>
<organism evidence="7 8">
    <name type="scientific">Halteria grandinella</name>
    <dbReference type="NCBI Taxonomy" id="5974"/>
    <lineage>
        <taxon>Eukaryota</taxon>
        <taxon>Sar</taxon>
        <taxon>Alveolata</taxon>
        <taxon>Ciliophora</taxon>
        <taxon>Intramacronucleata</taxon>
        <taxon>Spirotrichea</taxon>
        <taxon>Stichotrichia</taxon>
        <taxon>Sporadotrichida</taxon>
        <taxon>Halteriidae</taxon>
        <taxon>Halteria</taxon>
    </lineage>
</organism>
<dbReference type="SUPFAM" id="SSF50104">
    <property type="entry name" value="Translation proteins SH3-like domain"/>
    <property type="match status" value="1"/>
</dbReference>
<evidence type="ECO:0000313" key="7">
    <source>
        <dbReference type="EMBL" id="TNV84900.1"/>
    </source>
</evidence>
<dbReference type="GO" id="GO:0032044">
    <property type="term" value="C:DSIF complex"/>
    <property type="evidence" value="ECO:0007669"/>
    <property type="project" value="TreeGrafter"/>
</dbReference>
<dbReference type="Gene3D" id="3.30.70.940">
    <property type="entry name" value="NusG, N-terminal domain"/>
    <property type="match status" value="1"/>
</dbReference>
<dbReference type="CDD" id="cd09888">
    <property type="entry name" value="NGN_Euk"/>
    <property type="match status" value="1"/>
</dbReference>
<evidence type="ECO:0000256" key="2">
    <source>
        <dbReference type="ARBA" id="ARBA00006956"/>
    </source>
</evidence>
<proteinExistence type="inferred from homology"/>
<dbReference type="PANTHER" id="PTHR11125:SF7">
    <property type="entry name" value="TRANSCRIPTION ELONGATION FACTOR SPT5"/>
    <property type="match status" value="1"/>
</dbReference>
<accession>A0A8J8P2N6</accession>
<dbReference type="GO" id="GO:0003729">
    <property type="term" value="F:mRNA binding"/>
    <property type="evidence" value="ECO:0007669"/>
    <property type="project" value="TreeGrafter"/>
</dbReference>
<dbReference type="PANTHER" id="PTHR11125">
    <property type="entry name" value="SUPPRESSOR OF TY 5"/>
    <property type="match status" value="1"/>
</dbReference>
<comment type="similarity">
    <text evidence="2">Belongs to the SPT5 family.</text>
</comment>
<feature type="domain" description="KOW" evidence="6">
    <location>
        <begin position="380"/>
        <end position="407"/>
    </location>
</feature>
<dbReference type="InterPro" id="IPR005824">
    <property type="entry name" value="KOW"/>
</dbReference>
<reference evidence="7" key="1">
    <citation type="submission" date="2019-06" db="EMBL/GenBank/DDBJ databases">
        <authorList>
            <person name="Zheng W."/>
        </authorList>
    </citation>
    <scope>NUCLEOTIDE SEQUENCE</scope>
    <source>
        <strain evidence="7">QDHG01</strain>
    </source>
</reference>
<name>A0A8J8P2N6_HALGN</name>
<dbReference type="EMBL" id="RRYP01002323">
    <property type="protein sequence ID" value="TNV84900.1"/>
    <property type="molecule type" value="Genomic_DNA"/>
</dbReference>
<dbReference type="GO" id="GO:0032784">
    <property type="term" value="P:regulation of DNA-templated transcription elongation"/>
    <property type="evidence" value="ECO:0007669"/>
    <property type="project" value="InterPro"/>
</dbReference>
<feature type="domain" description="KOW" evidence="6">
    <location>
        <begin position="323"/>
        <end position="350"/>
    </location>
</feature>
<dbReference type="Gene3D" id="2.30.30.30">
    <property type="match status" value="1"/>
</dbReference>
<evidence type="ECO:0000256" key="5">
    <source>
        <dbReference type="SAM" id="MobiDB-lite"/>
    </source>
</evidence>
<dbReference type="Proteomes" id="UP000785679">
    <property type="component" value="Unassembled WGS sequence"/>
</dbReference>
<dbReference type="InterPro" id="IPR036735">
    <property type="entry name" value="NGN_dom_sf"/>
</dbReference>
<dbReference type="InterPro" id="IPR014722">
    <property type="entry name" value="Rib_uL2_dom2"/>
</dbReference>
<evidence type="ECO:0000256" key="4">
    <source>
        <dbReference type="ARBA" id="ARBA00023242"/>
    </source>
</evidence>
<sequence>MELTQRDSGNDKTLNRTSFADGEQKAKQRASTTEEEQHDQPSIMDSKIWKVRCIRGMERQLVVQLLLKAIDYFNNEKPFMILTIFASDKSSGFLYIEAYNKNHVLSFINGISGVNHRSVEMIPQTEVPQVLQSCTETSQTALQVHQWVRIKSGIYAGDLGLVEHIEGGPGGTAGGKRTLVRLIPRMQEAVNEKTGKTQLELVTKKVPGKQYSQVIRPAQRYFNPVLVKEDCQKEKHPGLKKSFYRWEKHLFRNGMLYLPMRVNRLQTSKVNPSLEEVTKFQLSKSTTTNNSGIYEYMSDEDEWDALDEATLKKISRDDDGAKKFDVGERVEILEGQCKGGKGVVTKKGDALSDQSQIVTVQILGKVPIEIEFQPKYLQKYFEVGEAVTVTSGMHAGGSGTITSLNEKFAGVSMDGTQAELRIVLGNLKTKKDEMEHVKFNDFIAKSLAQGSYQAGDLITYSLASAESLGVVLQVMPDFMRVLNTENKIDNVKISGVIKRLNGPTARRQPPLLDSENNSLQVRSLVNVLTYTGRGTMRGEVRAFHKQWVFLQIKQELSLPLKYAQYLKTTNGFMCCKAKEVLVTGAEFLKKVQAADQKGYIVAKVDRKVRDKKFSRFVVINAGEYKGLKAKVLFADDNIVKLEVLTNEEKVVLPRSQVEPILNPTESIPFTNQHVAAMSFDAAAQLDMGAAQDFGLQALNPAGREPYKPGQRTSSFGGGDMRMTRAEDNDEFDSVYKNGGDAF</sequence>
<dbReference type="InterPro" id="IPR005100">
    <property type="entry name" value="NGN-domain"/>
</dbReference>
<feature type="region of interest" description="Disordered" evidence="5">
    <location>
        <begin position="699"/>
        <end position="742"/>
    </location>
</feature>
<dbReference type="GO" id="GO:0006368">
    <property type="term" value="P:transcription elongation by RNA polymerase II"/>
    <property type="evidence" value="ECO:0007669"/>
    <property type="project" value="TreeGrafter"/>
</dbReference>
<dbReference type="InterPro" id="IPR039385">
    <property type="entry name" value="NGN_Euk"/>
</dbReference>
<dbReference type="Pfam" id="PF03439">
    <property type="entry name" value="Spt5-NGN"/>
    <property type="match status" value="1"/>
</dbReference>
<evidence type="ECO:0000256" key="1">
    <source>
        <dbReference type="ARBA" id="ARBA00004123"/>
    </source>
</evidence>
<evidence type="ECO:0000313" key="8">
    <source>
        <dbReference type="Proteomes" id="UP000785679"/>
    </source>
</evidence>
<dbReference type="SMART" id="SM00739">
    <property type="entry name" value="KOW"/>
    <property type="match status" value="4"/>
</dbReference>
<keyword evidence="8" id="KW-1185">Reference proteome</keyword>
<dbReference type="GO" id="GO:0006357">
    <property type="term" value="P:regulation of transcription by RNA polymerase II"/>
    <property type="evidence" value="ECO:0007669"/>
    <property type="project" value="InterPro"/>
</dbReference>
<feature type="compositionally biased region" description="Basic and acidic residues" evidence="5">
    <location>
        <begin position="1"/>
        <end position="14"/>
    </location>
</feature>
<comment type="subcellular location">
    <subcellularLocation>
        <location evidence="1">Nucleus</location>
    </subcellularLocation>
</comment>
<evidence type="ECO:0000256" key="3">
    <source>
        <dbReference type="ARBA" id="ARBA00023163"/>
    </source>
</evidence>
<dbReference type="InterPro" id="IPR039659">
    <property type="entry name" value="SPT5"/>
</dbReference>
<dbReference type="AlphaFoldDB" id="A0A8J8P2N6"/>
<feature type="domain" description="KOW" evidence="6">
    <location>
        <begin position="610"/>
        <end position="637"/>
    </location>
</feature>
<dbReference type="InterPro" id="IPR008991">
    <property type="entry name" value="Translation_prot_SH3-like_sf"/>
</dbReference>
<comment type="caution">
    <text evidence="7">The sequence shown here is derived from an EMBL/GenBank/DDBJ whole genome shotgun (WGS) entry which is preliminary data.</text>
</comment>
<gene>
    <name evidence="7" type="ORF">FGO68_gene17575</name>
</gene>